<comment type="caution">
    <text evidence="1">The sequence shown here is derived from an EMBL/GenBank/DDBJ whole genome shotgun (WGS) entry which is preliminary data.</text>
</comment>
<evidence type="ECO:0000313" key="2">
    <source>
        <dbReference type="Proteomes" id="UP001162992"/>
    </source>
</evidence>
<protein>
    <submittedName>
        <fullName evidence="1">Uncharacterized protein</fullName>
    </submittedName>
</protein>
<dbReference type="Proteomes" id="UP001162992">
    <property type="component" value="Chromosome 19"/>
</dbReference>
<proteinExistence type="predicted"/>
<dbReference type="EMBL" id="CM055110">
    <property type="protein sequence ID" value="KAJ7521304.1"/>
    <property type="molecule type" value="Genomic_DNA"/>
</dbReference>
<evidence type="ECO:0000313" key="1">
    <source>
        <dbReference type="EMBL" id="KAJ7521304.1"/>
    </source>
</evidence>
<reference evidence="2" key="1">
    <citation type="journal article" date="2024" name="Proc. Natl. Acad. Sci. U.S.A.">
        <title>Extraordinary preservation of gene collinearity over three hundred million years revealed in homosporous lycophytes.</title>
        <authorList>
            <person name="Li C."/>
            <person name="Wickell D."/>
            <person name="Kuo L.Y."/>
            <person name="Chen X."/>
            <person name="Nie B."/>
            <person name="Liao X."/>
            <person name="Peng D."/>
            <person name="Ji J."/>
            <person name="Jenkins J."/>
            <person name="Williams M."/>
            <person name="Shu S."/>
            <person name="Plott C."/>
            <person name="Barry K."/>
            <person name="Rajasekar S."/>
            <person name="Grimwood J."/>
            <person name="Han X."/>
            <person name="Sun S."/>
            <person name="Hou Z."/>
            <person name="He W."/>
            <person name="Dai G."/>
            <person name="Sun C."/>
            <person name="Schmutz J."/>
            <person name="Leebens-Mack J.H."/>
            <person name="Li F.W."/>
            <person name="Wang L."/>
        </authorList>
    </citation>
    <scope>NUCLEOTIDE SEQUENCE [LARGE SCALE GENOMIC DNA]</scope>
    <source>
        <strain evidence="2">cv. PW_Plant_1</strain>
    </source>
</reference>
<gene>
    <name evidence="1" type="ORF">O6H91_19G046900</name>
</gene>
<accession>A0ACC2AW97</accession>
<organism evidence="1 2">
    <name type="scientific">Diphasiastrum complanatum</name>
    <name type="common">Issler's clubmoss</name>
    <name type="synonym">Lycopodium complanatum</name>
    <dbReference type="NCBI Taxonomy" id="34168"/>
    <lineage>
        <taxon>Eukaryota</taxon>
        <taxon>Viridiplantae</taxon>
        <taxon>Streptophyta</taxon>
        <taxon>Embryophyta</taxon>
        <taxon>Tracheophyta</taxon>
        <taxon>Lycopodiopsida</taxon>
        <taxon>Lycopodiales</taxon>
        <taxon>Lycopodiaceae</taxon>
        <taxon>Lycopodioideae</taxon>
        <taxon>Diphasiastrum</taxon>
    </lineage>
</organism>
<sequence>MILNAGGMVVLDVGRLGFIRGLDCKVRWRRAGWEDFYFDLQKWRRGWGKAIFETRRQGIVRKRIGWTKQSSRCVHMEAFVDEVAVRGRAMGVEKSRVIVISGPTAVGKTQVALMLAKRLDGEIISADSVQVYKGLDVGSAKTPLDRREGVPHHLLDLVHPTKEYAAGDFFDDAREATADVLSRGRVPIVVGGTGLYLRWYLHGTPGTPRATEELTASVDAELSQLQIVGDWNAAVQLLARAGDAETAYSLSRNDWYRLRRALLIVKASGFPRSCFPHVGKSPKSKLVDSTASTGHYSQDEQFSLTSTKDLDYDFRCYFLNNNRLDLYHTIDLRCEEMLTEVNGLLAEASWLLDLGMHPSSSSPSRAIGYRQAMEYLAQCRKSGGTSSEEEFFSFLSSFQQASRNYAKRQLTWFRSEPRFRWIDASQSLEHIIEYMVDDYHKPDGIVIDSQVRLLQQVSSKKEMKLLKGYQTTNRTFINSQACAPILDWIKRTQGDRIQNGAASSL</sequence>
<name>A0ACC2AW97_DIPCM</name>
<keyword evidence="2" id="KW-1185">Reference proteome</keyword>